<evidence type="ECO:0000313" key="2">
    <source>
        <dbReference type="Proteomes" id="UP000622890"/>
    </source>
</evidence>
<dbReference type="AlphaFoldDB" id="A0A934SUE4"/>
<organism evidence="1 2">
    <name type="scientific">Noviherbaspirillum pedocola</name>
    <dbReference type="NCBI Taxonomy" id="2801341"/>
    <lineage>
        <taxon>Bacteria</taxon>
        <taxon>Pseudomonadati</taxon>
        <taxon>Pseudomonadota</taxon>
        <taxon>Betaproteobacteria</taxon>
        <taxon>Burkholderiales</taxon>
        <taxon>Oxalobacteraceae</taxon>
        <taxon>Noviherbaspirillum</taxon>
    </lineage>
</organism>
<reference evidence="1" key="1">
    <citation type="submission" date="2021-01" db="EMBL/GenBank/DDBJ databases">
        <title>Genome sequence of strain Noviherbaspirillum sp. DKR-6.</title>
        <authorList>
            <person name="Chaudhary D.K."/>
        </authorList>
    </citation>
    <scope>NUCLEOTIDE SEQUENCE</scope>
    <source>
        <strain evidence="1">DKR-6</strain>
    </source>
</reference>
<protein>
    <submittedName>
        <fullName evidence="1">Uncharacterized protein</fullName>
    </submittedName>
</protein>
<proteinExistence type="predicted"/>
<name>A0A934SUE4_9BURK</name>
<sequence>MSAPTVCFRPTTDSLLVALEASKIYIRRVERQAADSDLIYLRSGRVLHIDYAKIPLVSVKLTDKPAQEGNIDIAAWTVKDGEAVASIVHSIEQI</sequence>
<dbReference type="Proteomes" id="UP000622890">
    <property type="component" value="Unassembled WGS sequence"/>
</dbReference>
<evidence type="ECO:0000313" key="1">
    <source>
        <dbReference type="EMBL" id="MBK4735892.1"/>
    </source>
</evidence>
<dbReference type="EMBL" id="JAEPBG010000006">
    <property type="protein sequence ID" value="MBK4735892.1"/>
    <property type="molecule type" value="Genomic_DNA"/>
</dbReference>
<accession>A0A934SUE4</accession>
<comment type="caution">
    <text evidence="1">The sequence shown here is derived from an EMBL/GenBank/DDBJ whole genome shotgun (WGS) entry which is preliminary data.</text>
</comment>
<keyword evidence="2" id="KW-1185">Reference proteome</keyword>
<dbReference type="RefSeq" id="WP_200592784.1">
    <property type="nucleotide sequence ID" value="NZ_JAEPBG010000006.1"/>
</dbReference>
<gene>
    <name evidence="1" type="ORF">JJB74_14830</name>
</gene>